<name>A0A7I4YSL9_HAECO</name>
<evidence type="ECO:0000256" key="2">
    <source>
        <dbReference type="SAM" id="Phobius"/>
    </source>
</evidence>
<accession>A0A7I4YSL9</accession>
<keyword evidence="3" id="KW-1185">Reference proteome</keyword>
<feature type="compositionally biased region" description="Low complexity" evidence="1">
    <location>
        <begin position="669"/>
        <end position="682"/>
    </location>
</feature>
<feature type="region of interest" description="Disordered" evidence="1">
    <location>
        <begin position="555"/>
        <end position="603"/>
    </location>
</feature>
<feature type="region of interest" description="Disordered" evidence="1">
    <location>
        <begin position="1"/>
        <end position="48"/>
    </location>
</feature>
<reference evidence="4" key="1">
    <citation type="submission" date="2020-12" db="UniProtKB">
        <authorList>
            <consortium name="WormBaseParasite"/>
        </authorList>
    </citation>
    <scope>IDENTIFICATION</scope>
    <source>
        <strain evidence="4">MHco3</strain>
    </source>
</reference>
<feature type="compositionally biased region" description="Polar residues" evidence="1">
    <location>
        <begin position="28"/>
        <end position="46"/>
    </location>
</feature>
<evidence type="ECO:0000313" key="4">
    <source>
        <dbReference type="WBParaSite" id="HCON_00141450-00001"/>
    </source>
</evidence>
<dbReference type="WBParaSite" id="HCON_00141450-00001">
    <property type="protein sequence ID" value="HCON_00141450-00001"/>
    <property type="gene ID" value="HCON_00141450"/>
</dbReference>
<feature type="region of interest" description="Disordered" evidence="1">
    <location>
        <begin position="648"/>
        <end position="682"/>
    </location>
</feature>
<feature type="transmembrane region" description="Helical" evidence="2">
    <location>
        <begin position="162"/>
        <end position="188"/>
    </location>
</feature>
<feature type="compositionally biased region" description="Low complexity" evidence="1">
    <location>
        <begin position="481"/>
        <end position="491"/>
    </location>
</feature>
<evidence type="ECO:0000313" key="3">
    <source>
        <dbReference type="Proteomes" id="UP000025227"/>
    </source>
</evidence>
<organism evidence="3 4">
    <name type="scientific">Haemonchus contortus</name>
    <name type="common">Barber pole worm</name>
    <dbReference type="NCBI Taxonomy" id="6289"/>
    <lineage>
        <taxon>Eukaryota</taxon>
        <taxon>Metazoa</taxon>
        <taxon>Ecdysozoa</taxon>
        <taxon>Nematoda</taxon>
        <taxon>Chromadorea</taxon>
        <taxon>Rhabditida</taxon>
        <taxon>Rhabditina</taxon>
        <taxon>Rhabditomorpha</taxon>
        <taxon>Strongyloidea</taxon>
        <taxon>Trichostrongylidae</taxon>
        <taxon>Haemonchus</taxon>
    </lineage>
</organism>
<feature type="region of interest" description="Disordered" evidence="1">
    <location>
        <begin position="481"/>
        <end position="500"/>
    </location>
</feature>
<keyword evidence="2" id="KW-1133">Transmembrane helix</keyword>
<sequence>MARLPSNFLSFDQEPKARGAHGPPPAYRTSSGTVTEADTWSDYSGSSGLGKRRASWVNLVESDENLNKHKVNCYPKVKQTSNASQQVPSRAPSQLAYVSDNYRLHMINSSQALPVKAAPGPAGTLPSSRAPSVVIAPTVVATPASSLSQKKRNRLQEWKEKFLTPCCYMLLFLIVLAVIVGVIAAIVLSQVLKPPKDAHLSWQAPEHLRGGQNNPASIDMKADNDQIRLHMQGAMPFKGNYISYYDFKTNRVAVIDETLKSNSKMCFVMPLDRSNLRDADTMRRAAGRASHKTSQTQGWEESWQYLPAPMTMNAQQLFNPPIKECEGARWIQLDYVGSNQKNRKCSDCYDFCLPDYGIERDVVRGDESLNIVRRVCFYLFVPEWRTYAQANTIEQNQRDFETYYRNRNHLATAYGSTDVSDTKWIQLQKLPQTIQNVTGNVADHLKNAANRVVNNIEDTVEGVRRGVYGQNRPDLSYQQQNYQNGNGYNGQMQPNSNPNSFGPPTVNGVVNLNGVNGHNGHTTYNNNGESMTRYGPNGLVNNGYPGDTSLVNPYATNPDRSSMPEINPNMPKHPQNGDQQEHNGQYGNQVHTPDQRDLRTVPYTNGNGFAASQAYNGRSTYQDVNGMNPPAGYVPQAETSAQGVAGMPMPVNANVPSSGYRPDVMPNPQYQQQISQQRWNSG</sequence>
<dbReference type="AlphaFoldDB" id="A0A7I4YSL9"/>
<keyword evidence="2" id="KW-0472">Membrane</keyword>
<evidence type="ECO:0000256" key="1">
    <source>
        <dbReference type="SAM" id="MobiDB-lite"/>
    </source>
</evidence>
<proteinExistence type="predicted"/>
<keyword evidence="2" id="KW-0812">Transmembrane</keyword>
<dbReference type="Proteomes" id="UP000025227">
    <property type="component" value="Unplaced"/>
</dbReference>
<feature type="compositionally biased region" description="Polar residues" evidence="1">
    <location>
        <begin position="576"/>
        <end position="592"/>
    </location>
</feature>
<dbReference type="OrthoDB" id="5869318at2759"/>
<dbReference type="OMA" id="NFESKWI"/>
<protein>
    <submittedName>
        <fullName evidence="4">BRICHOS domain-containing protein</fullName>
    </submittedName>
</protein>